<name>A0ABS2QNH1_9BACI</name>
<dbReference type="RefSeq" id="WP_204544820.1">
    <property type="nucleotide sequence ID" value="NZ_JAFBFI010000015.1"/>
</dbReference>
<gene>
    <name evidence="4" type="ORF">JOC77_003265</name>
</gene>
<evidence type="ECO:0000256" key="1">
    <source>
        <dbReference type="SAM" id="MobiDB-lite"/>
    </source>
</evidence>
<comment type="caution">
    <text evidence="4">The sequence shown here is derived from an EMBL/GenBank/DDBJ whole genome shotgun (WGS) entry which is preliminary data.</text>
</comment>
<evidence type="ECO:0000256" key="2">
    <source>
        <dbReference type="SAM" id="Phobius"/>
    </source>
</evidence>
<dbReference type="Gene3D" id="1.10.260.40">
    <property type="entry name" value="lambda repressor-like DNA-binding domains"/>
    <property type="match status" value="1"/>
</dbReference>
<feature type="region of interest" description="Disordered" evidence="1">
    <location>
        <begin position="134"/>
        <end position="187"/>
    </location>
</feature>
<keyword evidence="2" id="KW-0472">Membrane</keyword>
<evidence type="ECO:0000313" key="5">
    <source>
        <dbReference type="Proteomes" id="UP000823486"/>
    </source>
</evidence>
<dbReference type="PANTHER" id="PTHR34475:SF1">
    <property type="entry name" value="CYTOSKELETON PROTEIN RODZ"/>
    <property type="match status" value="1"/>
</dbReference>
<feature type="compositionally biased region" description="Basic and acidic residues" evidence="1">
    <location>
        <begin position="150"/>
        <end position="187"/>
    </location>
</feature>
<feature type="domain" description="HTH cro/C1-type" evidence="3">
    <location>
        <begin position="8"/>
        <end position="68"/>
    </location>
</feature>
<organism evidence="4 5">
    <name type="scientific">Peribacillus deserti</name>
    <dbReference type="NCBI Taxonomy" id="673318"/>
    <lineage>
        <taxon>Bacteria</taxon>
        <taxon>Bacillati</taxon>
        <taxon>Bacillota</taxon>
        <taxon>Bacilli</taxon>
        <taxon>Bacillales</taxon>
        <taxon>Bacillaceae</taxon>
        <taxon>Peribacillus</taxon>
    </lineage>
</organism>
<protein>
    <submittedName>
        <fullName evidence="4">Cytoskeletal protein RodZ</fullName>
    </submittedName>
</protein>
<accession>A0ABS2QNH1</accession>
<dbReference type="PROSITE" id="PS50943">
    <property type="entry name" value="HTH_CROC1"/>
    <property type="match status" value="1"/>
</dbReference>
<evidence type="ECO:0000313" key="4">
    <source>
        <dbReference type="EMBL" id="MBM7693821.1"/>
    </source>
</evidence>
<dbReference type="CDD" id="cd00093">
    <property type="entry name" value="HTH_XRE"/>
    <property type="match status" value="1"/>
</dbReference>
<dbReference type="SUPFAM" id="SSF47413">
    <property type="entry name" value="lambda repressor-like DNA-binding domains"/>
    <property type="match status" value="1"/>
</dbReference>
<evidence type="ECO:0000259" key="3">
    <source>
        <dbReference type="PROSITE" id="PS50943"/>
    </source>
</evidence>
<dbReference type="Pfam" id="PF13464">
    <property type="entry name" value="RodZ_C"/>
    <property type="match status" value="1"/>
</dbReference>
<keyword evidence="5" id="KW-1185">Reference proteome</keyword>
<sequence>MTELGIRLKEEREAKGLSLDDLQKVTKIQKRYLVGIEEGNYDMMPGKFYVRAFIKQYAEAVGLEPEEIFEVYKNDIPVTYNEELPQQLSRVQTRKTIAPSNSKVLEALPKILVSLFVIGAAVLVWVLVSKSTNDPTNNKVDQTNQPVNYEESKDSPLKKKKESDKKEAEKDEAKEAAKETPAEPEVKPEIKVLNSEGRNSTFSLMNSKDFKLKVLSTGETWINIKNSQNKSLYQGILTKTQSKEFDLTKDPEANLVIGNTTATEIYINGEKLEYAVSPQSSVSQNIKVQFKPVQ</sequence>
<dbReference type="InterPro" id="IPR001387">
    <property type="entry name" value="Cro/C1-type_HTH"/>
</dbReference>
<dbReference type="SMART" id="SM00530">
    <property type="entry name" value="HTH_XRE"/>
    <property type="match status" value="1"/>
</dbReference>
<feature type="compositionally biased region" description="Polar residues" evidence="1">
    <location>
        <begin position="134"/>
        <end position="147"/>
    </location>
</feature>
<proteinExistence type="predicted"/>
<dbReference type="Pfam" id="PF13413">
    <property type="entry name" value="HTH_25"/>
    <property type="match status" value="1"/>
</dbReference>
<dbReference type="EMBL" id="JAFBFI010000015">
    <property type="protein sequence ID" value="MBM7693821.1"/>
    <property type="molecule type" value="Genomic_DNA"/>
</dbReference>
<keyword evidence="2" id="KW-0812">Transmembrane</keyword>
<dbReference type="InterPro" id="IPR010982">
    <property type="entry name" value="Lambda_DNA-bd_dom_sf"/>
</dbReference>
<feature type="transmembrane region" description="Helical" evidence="2">
    <location>
        <begin position="111"/>
        <end position="128"/>
    </location>
</feature>
<reference evidence="4 5" key="1">
    <citation type="submission" date="2021-01" db="EMBL/GenBank/DDBJ databases">
        <title>Genomic Encyclopedia of Type Strains, Phase IV (KMG-IV): sequencing the most valuable type-strain genomes for metagenomic binning, comparative biology and taxonomic classification.</title>
        <authorList>
            <person name="Goeker M."/>
        </authorList>
    </citation>
    <scope>NUCLEOTIDE SEQUENCE [LARGE SCALE GENOMIC DNA]</scope>
    <source>
        <strain evidence="4 5">DSM 105482</strain>
    </source>
</reference>
<dbReference type="Proteomes" id="UP000823486">
    <property type="component" value="Unassembled WGS sequence"/>
</dbReference>
<keyword evidence="2" id="KW-1133">Transmembrane helix</keyword>
<dbReference type="InterPro" id="IPR050400">
    <property type="entry name" value="Bact_Cytoskel_RodZ"/>
</dbReference>
<dbReference type="PANTHER" id="PTHR34475">
    <property type="match status" value="1"/>
</dbReference>
<dbReference type="InterPro" id="IPR025194">
    <property type="entry name" value="RodZ-like_C"/>
</dbReference>